<dbReference type="EMBL" id="MN739753">
    <property type="protein sequence ID" value="QHT25000.1"/>
    <property type="molecule type" value="Genomic_DNA"/>
</dbReference>
<accession>A0A6C0E8V4</accession>
<name>A0A6C0E8V4_9ZZZZ</name>
<evidence type="ECO:0000313" key="1">
    <source>
        <dbReference type="EMBL" id="QHT25000.1"/>
    </source>
</evidence>
<protein>
    <recommendedName>
        <fullName evidence="2">Ankyrin repeat protein</fullName>
    </recommendedName>
</protein>
<dbReference type="AlphaFoldDB" id="A0A6C0E8V4"/>
<reference evidence="1" key="1">
    <citation type="journal article" date="2020" name="Nature">
        <title>Giant virus diversity and host interactions through global metagenomics.</title>
        <authorList>
            <person name="Schulz F."/>
            <person name="Roux S."/>
            <person name="Paez-Espino D."/>
            <person name="Jungbluth S."/>
            <person name="Walsh D.A."/>
            <person name="Denef V.J."/>
            <person name="McMahon K.D."/>
            <person name="Konstantinidis K.T."/>
            <person name="Eloe-Fadrosh E.A."/>
            <person name="Kyrpides N.C."/>
            <person name="Woyke T."/>
        </authorList>
    </citation>
    <scope>NUCLEOTIDE SEQUENCE</scope>
    <source>
        <strain evidence="1">GVMAG-M-3300023179-150</strain>
    </source>
</reference>
<sequence length="262" mass="30830">MIVVYTPRLNTGLNGNNVDRIEYQHINNMVVLWKNCYHFRIILMYNKNNLDVNNYTYDHKSDTFTYRNVIISEKYPLYDINTLKNFKFIITEVYIERLCSMGRIDILEYLKNTHQNLDSKFALFDAAAHGQIGVLEWWKNSGLPLKYSDNATELDVASENNHINVLEWWKNSGLPMTYTNCAVNSASSRGYFYVLNWWKNSGLPLKYNEYAFENAANGGHIDVLDWWKNSGLELKYRPSEICRAIKKNPEVLEWWKNSKLPL</sequence>
<dbReference type="Gene3D" id="1.25.40.20">
    <property type="entry name" value="Ankyrin repeat-containing domain"/>
    <property type="match status" value="1"/>
</dbReference>
<proteinExistence type="predicted"/>
<dbReference type="SUPFAM" id="SSF140860">
    <property type="entry name" value="Pseudo ankyrin repeat-like"/>
    <property type="match status" value="1"/>
</dbReference>
<organism evidence="1">
    <name type="scientific">viral metagenome</name>
    <dbReference type="NCBI Taxonomy" id="1070528"/>
    <lineage>
        <taxon>unclassified sequences</taxon>
        <taxon>metagenomes</taxon>
        <taxon>organismal metagenomes</taxon>
    </lineage>
</organism>
<dbReference type="InterPro" id="IPR036770">
    <property type="entry name" value="Ankyrin_rpt-contain_sf"/>
</dbReference>
<dbReference type="PANTHER" id="PTHR46586:SF3">
    <property type="entry name" value="ANKYRIN REPEAT-CONTAINING PROTEIN"/>
    <property type="match status" value="1"/>
</dbReference>
<evidence type="ECO:0008006" key="2">
    <source>
        <dbReference type="Google" id="ProtNLM"/>
    </source>
</evidence>
<dbReference type="PANTHER" id="PTHR46586">
    <property type="entry name" value="ANKYRIN REPEAT-CONTAINING PROTEIN"/>
    <property type="match status" value="1"/>
</dbReference>
<dbReference type="InterPro" id="IPR052050">
    <property type="entry name" value="SecEffector_AnkRepeat"/>
</dbReference>